<keyword evidence="3" id="KW-1185">Reference proteome</keyword>
<evidence type="ECO:0000313" key="3">
    <source>
        <dbReference type="Proteomes" id="UP001499942"/>
    </source>
</evidence>
<dbReference type="PANTHER" id="PTHR45527">
    <property type="entry name" value="NONRIBOSOMAL PEPTIDE SYNTHETASE"/>
    <property type="match status" value="1"/>
</dbReference>
<dbReference type="Proteomes" id="UP001499942">
    <property type="component" value="Unassembled WGS sequence"/>
</dbReference>
<dbReference type="Gene3D" id="3.30.559.10">
    <property type="entry name" value="Chloramphenicol acetyltransferase-like domain"/>
    <property type="match status" value="1"/>
</dbReference>
<sequence>MLSIPGQYLARYRGLATGAGTTLPVTGAQRRFILVRALDPTGRPDLVPMFFAFPRGTVDPARLAAAARRLAALHPVLRGRPGVLRGTPVLRLEQPEVPVVRVPRAPGEDAGTALRRALGSWAPGGPPLRLFLTDDGPDGGADTGTGGGADGEGYGSGAEREVLAIVLDHTACDGRSLARIVEELGAAYAGEPAAGPPAPEDVAAELTAYRESVLRQLDAEDRAASPEALGYWGDRLRDVRDRAPAPRPGAPAAGALPSGSASALLPSAAGGVPFPEVLDACRAAVRALYGTGHVVPLGYPWGGRPPGAERVLGCFLNTVVFPASTGPAASGAEATADAWWDDLDRADVPFDTVVQAAREAGSGWSGRLDGLLTVDDARQRPPLRLAGVEGREVHVDGRPVRGPFAVSVAQGRQLRLRMVWDRAVWDDRTARGAFDALADALGTTARTPAAAG</sequence>
<protein>
    <recommendedName>
        <fullName evidence="4">Non-ribosomal peptide synthetase</fullName>
    </recommendedName>
</protein>
<dbReference type="SUPFAM" id="SSF52777">
    <property type="entry name" value="CoA-dependent acyltransferases"/>
    <property type="match status" value="2"/>
</dbReference>
<reference evidence="3" key="1">
    <citation type="journal article" date="2019" name="Int. J. Syst. Evol. Microbiol.">
        <title>The Global Catalogue of Microorganisms (GCM) 10K type strain sequencing project: providing services to taxonomists for standard genome sequencing and annotation.</title>
        <authorList>
            <consortium name="The Broad Institute Genomics Platform"/>
            <consortium name="The Broad Institute Genome Sequencing Center for Infectious Disease"/>
            <person name="Wu L."/>
            <person name="Ma J."/>
        </authorList>
    </citation>
    <scope>NUCLEOTIDE SEQUENCE [LARGE SCALE GENOMIC DNA]</scope>
    <source>
        <strain evidence="3">JCM 5062</strain>
    </source>
</reference>
<feature type="compositionally biased region" description="Gly residues" evidence="1">
    <location>
        <begin position="138"/>
        <end position="155"/>
    </location>
</feature>
<gene>
    <name evidence="2" type="ORF">GCM10010393_31900</name>
</gene>
<evidence type="ECO:0000256" key="1">
    <source>
        <dbReference type="SAM" id="MobiDB-lite"/>
    </source>
</evidence>
<name>A0ABP5ZHK6_9ACTN</name>
<dbReference type="EMBL" id="BAAASR010000018">
    <property type="protein sequence ID" value="GAA2497433.1"/>
    <property type="molecule type" value="Genomic_DNA"/>
</dbReference>
<accession>A0ABP5ZHK6</accession>
<evidence type="ECO:0008006" key="4">
    <source>
        <dbReference type="Google" id="ProtNLM"/>
    </source>
</evidence>
<dbReference type="Gene3D" id="3.30.559.30">
    <property type="entry name" value="Nonribosomal peptide synthetase, condensation domain"/>
    <property type="match status" value="1"/>
</dbReference>
<comment type="caution">
    <text evidence="2">The sequence shown here is derived from an EMBL/GenBank/DDBJ whole genome shotgun (WGS) entry which is preliminary data.</text>
</comment>
<dbReference type="InterPro" id="IPR023213">
    <property type="entry name" value="CAT-like_dom_sf"/>
</dbReference>
<evidence type="ECO:0000313" key="2">
    <source>
        <dbReference type="EMBL" id="GAA2497433.1"/>
    </source>
</evidence>
<feature type="region of interest" description="Disordered" evidence="1">
    <location>
        <begin position="133"/>
        <end position="155"/>
    </location>
</feature>
<organism evidence="2 3">
    <name type="scientific">Streptomyces gobitricini</name>
    <dbReference type="NCBI Taxonomy" id="68211"/>
    <lineage>
        <taxon>Bacteria</taxon>
        <taxon>Bacillati</taxon>
        <taxon>Actinomycetota</taxon>
        <taxon>Actinomycetes</taxon>
        <taxon>Kitasatosporales</taxon>
        <taxon>Streptomycetaceae</taxon>
        <taxon>Streptomyces</taxon>
    </lineage>
</organism>
<dbReference type="RefSeq" id="WP_344361450.1">
    <property type="nucleotide sequence ID" value="NZ_BAAASR010000018.1"/>
</dbReference>
<proteinExistence type="predicted"/>
<dbReference type="PANTHER" id="PTHR45527:SF1">
    <property type="entry name" value="FATTY ACID SYNTHASE"/>
    <property type="match status" value="1"/>
</dbReference>